<feature type="chain" id="PRO_5037693554" description="Capsule assembly protein Wzi" evidence="1">
    <location>
        <begin position="20"/>
        <end position="592"/>
    </location>
</feature>
<keyword evidence="3" id="KW-1185">Reference proteome</keyword>
<evidence type="ECO:0000313" key="2">
    <source>
        <dbReference type="EMBL" id="MBO0939812.1"/>
    </source>
</evidence>
<evidence type="ECO:0000256" key="1">
    <source>
        <dbReference type="SAM" id="SignalP"/>
    </source>
</evidence>
<dbReference type="AlphaFoldDB" id="A0A939GNP9"/>
<dbReference type="RefSeq" id="WP_207367340.1">
    <property type="nucleotide sequence ID" value="NZ_JAFMYV010000017.1"/>
</dbReference>
<sequence>MRYLYCLACLLLLSTLAQAQSSFVPLNQDYYHLIDRYEIRQGRWADKFHSTVKPYNRQAIMQLVDTLETGTDDYGVGTYLSPTDKFNINYLRDDSWEWASPQPVRALFPPVAVAFGRSTDSTATQPVILRYDEPGDSQRPLFGYFYRKKADFFSVKNDDFDLHINPVVYVGFGKDQALSSSMYTNTRGVEVRGSIGKKLGFYSYFADNQVVYPRYIQDYGKQYGLAAGGFAPGQGVVKTFNSAADFIEARGYFTVNALKIINIQFGHDRNFFGNGLRSLLLSDNAAPYLFLKFSTRFGKRFQYTNLFAELQNGQVVLSGLNLFPQKFTAMHHLSVNLSRRVNIGLFEAEVFSRDKFDINYLNPVILYRYVESSRGSADNAFVGVDLKVNAAQHFLFYGQLMLDEFLIKEVRAANGSWTNKFAAQLGLKYIDVAGIPNLDLQGEFNVARPYTYSHKSGQTNYVHYNQPLATPLGANFMEGLGTLRFQRQRLTVNGTFGVMMKGTDPPNRNYGGNPLLDYEDRLRDYNNTIGQGRKVITTYSDVRLTYMLKHNLFLEGRFLNRQQSSQYVPDSYNTNVFNFAVRWNAPYRSWVF</sequence>
<dbReference type="EMBL" id="JAFMYV010000017">
    <property type="protein sequence ID" value="MBO0939812.1"/>
    <property type="molecule type" value="Genomic_DNA"/>
</dbReference>
<evidence type="ECO:0008006" key="4">
    <source>
        <dbReference type="Google" id="ProtNLM"/>
    </source>
</evidence>
<comment type="caution">
    <text evidence="2">The sequence shown here is derived from an EMBL/GenBank/DDBJ whole genome shotgun (WGS) entry which is preliminary data.</text>
</comment>
<keyword evidence="1" id="KW-0732">Signal</keyword>
<organism evidence="2 3">
    <name type="scientific">Fibrella rubiginis</name>
    <dbReference type="NCBI Taxonomy" id="2817060"/>
    <lineage>
        <taxon>Bacteria</taxon>
        <taxon>Pseudomonadati</taxon>
        <taxon>Bacteroidota</taxon>
        <taxon>Cytophagia</taxon>
        <taxon>Cytophagales</taxon>
        <taxon>Spirosomataceae</taxon>
        <taxon>Fibrella</taxon>
    </lineage>
</organism>
<name>A0A939GNP9_9BACT</name>
<dbReference type="Proteomes" id="UP000664034">
    <property type="component" value="Unassembled WGS sequence"/>
</dbReference>
<proteinExistence type="predicted"/>
<accession>A0A939GNP9</accession>
<reference evidence="2" key="1">
    <citation type="submission" date="2021-03" db="EMBL/GenBank/DDBJ databases">
        <title>Fibrella sp. HMF5335 genome sequencing and assembly.</title>
        <authorList>
            <person name="Kang H."/>
            <person name="Kim H."/>
            <person name="Bae S."/>
            <person name="Joh K."/>
        </authorList>
    </citation>
    <scope>NUCLEOTIDE SEQUENCE</scope>
    <source>
        <strain evidence="2">HMF5335</strain>
    </source>
</reference>
<feature type="signal peptide" evidence="1">
    <location>
        <begin position="1"/>
        <end position="19"/>
    </location>
</feature>
<dbReference type="Gene3D" id="2.40.160.130">
    <property type="entry name" value="Capsule assembly protein Wzi"/>
    <property type="match status" value="1"/>
</dbReference>
<gene>
    <name evidence="2" type="ORF">J2I47_24920</name>
</gene>
<evidence type="ECO:0000313" key="3">
    <source>
        <dbReference type="Proteomes" id="UP000664034"/>
    </source>
</evidence>
<dbReference type="InterPro" id="IPR038636">
    <property type="entry name" value="Wzi_sf"/>
</dbReference>
<protein>
    <recommendedName>
        <fullName evidence="4">Capsule assembly protein Wzi</fullName>
    </recommendedName>
</protein>